<proteinExistence type="inferred from homology"/>
<protein>
    <recommendedName>
        <fullName evidence="3">Type II secretion system protein N</fullName>
    </recommendedName>
    <alternativeName>
        <fullName evidence="10">General secretion pathway protein N</fullName>
    </alternativeName>
</protein>
<reference evidence="11 12" key="1">
    <citation type="submission" date="2023-07" db="EMBL/GenBank/DDBJ databases">
        <authorList>
            <person name="Kim M.K."/>
        </authorList>
    </citation>
    <scope>NUCLEOTIDE SEQUENCE [LARGE SCALE GENOMIC DNA]</scope>
    <source>
        <strain evidence="11 12">KR1UV-12</strain>
    </source>
</reference>
<evidence type="ECO:0000256" key="10">
    <source>
        <dbReference type="ARBA" id="ARBA00030772"/>
    </source>
</evidence>
<comment type="caution">
    <text evidence="11">The sequence shown here is derived from an EMBL/GenBank/DDBJ whole genome shotgun (WGS) entry which is preliminary data.</text>
</comment>
<keyword evidence="6" id="KW-0997">Cell inner membrane</keyword>
<keyword evidence="9" id="KW-0472">Membrane</keyword>
<comment type="similarity">
    <text evidence="2">Belongs to the GSP N family.</text>
</comment>
<evidence type="ECO:0000256" key="6">
    <source>
        <dbReference type="ARBA" id="ARBA00022519"/>
    </source>
</evidence>
<dbReference type="InterPro" id="IPR022792">
    <property type="entry name" value="T2SS_protein-GspN"/>
</dbReference>
<sequence length="241" mass="24620">MRRIRLSTGPAALFGAMLLIALIVFLPMRLVLGWADAGEMGLRARSVTGSIWGATLSEARFGDLAVGDLSARLSPLALFGGRAALALEGPGGIGVPPLSGDAYVSRHGYGVGAMTGRITTGRAFQPLPVTSIDLDDLTVQFEDDRCKIAEGRVRALLSGDVAGIGVPPSVAGAARCDAGALLLPLSGPAGTEVVNLRIAGNGRYTAELAVRPADPVAAQRLEAAGFVRGPAGYALSVEGSF</sequence>
<gene>
    <name evidence="11" type="primary">gspN</name>
    <name evidence="11" type="ORF">Q5H91_02045</name>
</gene>
<evidence type="ECO:0000256" key="5">
    <source>
        <dbReference type="ARBA" id="ARBA00022475"/>
    </source>
</evidence>
<evidence type="ECO:0000256" key="2">
    <source>
        <dbReference type="ARBA" id="ARBA00007208"/>
    </source>
</evidence>
<evidence type="ECO:0000256" key="1">
    <source>
        <dbReference type="ARBA" id="ARBA00004533"/>
    </source>
</evidence>
<evidence type="ECO:0000256" key="4">
    <source>
        <dbReference type="ARBA" id="ARBA00022448"/>
    </source>
</evidence>
<dbReference type="Pfam" id="PF01203">
    <property type="entry name" value="T2SSN"/>
    <property type="match status" value="1"/>
</dbReference>
<evidence type="ECO:0000256" key="8">
    <source>
        <dbReference type="ARBA" id="ARBA00022927"/>
    </source>
</evidence>
<comment type="subcellular location">
    <subcellularLocation>
        <location evidence="1">Cell inner membrane</location>
    </subcellularLocation>
</comment>
<evidence type="ECO:0000256" key="3">
    <source>
        <dbReference type="ARBA" id="ARBA00021563"/>
    </source>
</evidence>
<keyword evidence="5" id="KW-1003">Cell membrane</keyword>
<dbReference type="Proteomes" id="UP001230685">
    <property type="component" value="Unassembled WGS sequence"/>
</dbReference>
<name>A0ABT9EG87_9SPHN</name>
<keyword evidence="12" id="KW-1185">Reference proteome</keyword>
<evidence type="ECO:0000256" key="9">
    <source>
        <dbReference type="ARBA" id="ARBA00023136"/>
    </source>
</evidence>
<keyword evidence="8" id="KW-0653">Protein transport</keyword>
<dbReference type="RefSeq" id="WP_305171555.1">
    <property type="nucleotide sequence ID" value="NZ_JAUUDS010000001.1"/>
</dbReference>
<keyword evidence="4" id="KW-0813">Transport</keyword>
<organism evidence="11 12">
    <name type="scientific">Sphingomonas aurea</name>
    <dbReference type="NCBI Taxonomy" id="3063994"/>
    <lineage>
        <taxon>Bacteria</taxon>
        <taxon>Pseudomonadati</taxon>
        <taxon>Pseudomonadota</taxon>
        <taxon>Alphaproteobacteria</taxon>
        <taxon>Sphingomonadales</taxon>
        <taxon>Sphingomonadaceae</taxon>
        <taxon>Sphingomonas</taxon>
    </lineage>
</organism>
<accession>A0ABT9EG87</accession>
<keyword evidence="7" id="KW-0812">Transmembrane</keyword>
<evidence type="ECO:0000313" key="11">
    <source>
        <dbReference type="EMBL" id="MDP1025982.1"/>
    </source>
</evidence>
<dbReference type="EMBL" id="JAUUDS010000001">
    <property type="protein sequence ID" value="MDP1025982.1"/>
    <property type="molecule type" value="Genomic_DNA"/>
</dbReference>
<evidence type="ECO:0000313" key="12">
    <source>
        <dbReference type="Proteomes" id="UP001230685"/>
    </source>
</evidence>
<evidence type="ECO:0000256" key="7">
    <source>
        <dbReference type="ARBA" id="ARBA00022692"/>
    </source>
</evidence>